<comment type="caution">
    <text evidence="1">The sequence shown here is derived from an EMBL/GenBank/DDBJ whole genome shotgun (WGS) entry which is preliminary data.</text>
</comment>
<name>A0A926FNQ1_AERHY</name>
<evidence type="ECO:0000313" key="1">
    <source>
        <dbReference type="EMBL" id="MBC8674340.1"/>
    </source>
</evidence>
<gene>
    <name evidence="1" type="ORF">H2136_20585</name>
</gene>
<reference evidence="1" key="1">
    <citation type="submission" date="2020-07" db="EMBL/GenBank/DDBJ databases">
        <title>Carbapenem Resistant Aeromonas hydrophila Carrying blacphA7 Isolated from Two Solid Organ Transplant Patients.</title>
        <authorList>
            <person name="Hilt E."/>
            <person name="Fitzwater S.P."/>
            <person name="Ward K."/>
            <person name="De St Maurice A."/>
            <person name="Chandrasekaran S."/>
            <person name="Garner O.B."/>
            <person name="Yang S."/>
        </authorList>
    </citation>
    <scope>NUCLEOTIDE SEQUENCE</scope>
    <source>
        <strain evidence="1">B-1</strain>
    </source>
</reference>
<dbReference type="AlphaFoldDB" id="A0A926FNQ1"/>
<dbReference type="EMBL" id="JACLAN010000014">
    <property type="protein sequence ID" value="MBC8674340.1"/>
    <property type="molecule type" value="Genomic_DNA"/>
</dbReference>
<sequence length="71" mass="8018">MQELRASPGLFTDAAAERYQCDNRSQAPSIANQANSDSEFKDVVTLNSNLVWKAFMRNGLLHLISQLHRQL</sequence>
<protein>
    <submittedName>
        <fullName evidence="1">Conjugal transfer protein TraH</fullName>
    </submittedName>
</protein>
<proteinExistence type="predicted"/>
<organism evidence="1">
    <name type="scientific">Aeromonas hydrophila</name>
    <dbReference type="NCBI Taxonomy" id="644"/>
    <lineage>
        <taxon>Bacteria</taxon>
        <taxon>Pseudomonadati</taxon>
        <taxon>Pseudomonadota</taxon>
        <taxon>Gammaproteobacteria</taxon>
        <taxon>Aeromonadales</taxon>
        <taxon>Aeromonadaceae</taxon>
        <taxon>Aeromonas</taxon>
    </lineage>
</organism>
<accession>A0A926FNQ1</accession>
<dbReference type="InterPro" id="IPR010927">
    <property type="entry name" value="T4SS_TraH"/>
</dbReference>
<dbReference type="Pfam" id="PF06122">
    <property type="entry name" value="TraH"/>
    <property type="match status" value="1"/>
</dbReference>